<dbReference type="Proteomes" id="UP000198651">
    <property type="component" value="Chromosome I"/>
</dbReference>
<dbReference type="InterPro" id="IPR010055">
    <property type="entry name" value="T2SS_protein-GspJ"/>
</dbReference>
<sequence length="196" mass="21580">MKLDEGLTLIELLVTLVIVAVMSVLITRALSSFLFVKGRVDDSTGSFERIARVFLIMRHDVEQALPLHVGDIPLFDDQFIAASPDGRSGAIWLSFIRMSPDKLGHLVPPERVSYKFGGGKLVRSHGRIYHGSAIQTDVILDGVVSIDAKYFSSEDHKFCDRWPCVGDKGYVTPEAISLTIATVDGSNVHQILLLSK</sequence>
<dbReference type="EMBL" id="LN906597">
    <property type="protein sequence ID" value="CUT17219.1"/>
    <property type="molecule type" value="Genomic_DNA"/>
</dbReference>
<comment type="similarity">
    <text evidence="1">Belongs to the GSP J family.</text>
</comment>
<dbReference type="GO" id="GO:0015628">
    <property type="term" value="P:protein secretion by the type II secretion system"/>
    <property type="evidence" value="ECO:0007669"/>
    <property type="project" value="InterPro"/>
</dbReference>
<keyword evidence="3" id="KW-0812">Transmembrane</keyword>
<dbReference type="SUPFAM" id="SSF54523">
    <property type="entry name" value="Pili subunits"/>
    <property type="match status" value="1"/>
</dbReference>
<proteinExistence type="inferred from homology"/>
<dbReference type="AlphaFoldDB" id="A0A0S4M074"/>
<dbReference type="NCBIfam" id="TIGR02532">
    <property type="entry name" value="IV_pilin_GFxxxE"/>
    <property type="match status" value="1"/>
</dbReference>
<evidence type="ECO:0000313" key="5">
    <source>
        <dbReference type="Proteomes" id="UP000198651"/>
    </source>
</evidence>
<dbReference type="STRING" id="1561003.Ark11_0365"/>
<feature type="transmembrane region" description="Helical" evidence="3">
    <location>
        <begin position="12"/>
        <end position="36"/>
    </location>
</feature>
<accession>A0A0S4M074</accession>
<protein>
    <recommendedName>
        <fullName evidence="2">Type II secretion system protein J</fullName>
    </recommendedName>
</protein>
<dbReference type="PROSITE" id="PS00409">
    <property type="entry name" value="PROKAR_NTER_METHYL"/>
    <property type="match status" value="1"/>
</dbReference>
<name>A0A0S4M074_9BURK</name>
<reference evidence="5" key="1">
    <citation type="submission" date="2015-11" db="EMBL/GenBank/DDBJ databases">
        <authorList>
            <person name="Seth-Smith H.M.B."/>
        </authorList>
    </citation>
    <scope>NUCLEOTIDE SEQUENCE [LARGE SCALE GENOMIC DNA]</scope>
    <source>
        <strain evidence="5">2013Ark11</strain>
    </source>
</reference>
<dbReference type="RefSeq" id="WP_092343155.1">
    <property type="nucleotide sequence ID" value="NZ_FLSL01000092.1"/>
</dbReference>
<evidence type="ECO:0000256" key="3">
    <source>
        <dbReference type="SAM" id="Phobius"/>
    </source>
</evidence>
<dbReference type="Pfam" id="PF07963">
    <property type="entry name" value="N_methyl"/>
    <property type="match status" value="1"/>
</dbReference>
<dbReference type="InterPro" id="IPR045584">
    <property type="entry name" value="Pilin-like"/>
</dbReference>
<dbReference type="OrthoDB" id="9794345at2"/>
<dbReference type="InterPro" id="IPR012902">
    <property type="entry name" value="N_methyl_site"/>
</dbReference>
<keyword evidence="3" id="KW-1133">Transmembrane helix</keyword>
<organism evidence="4 5">
    <name type="scientific">Candidatus Ichthyocystis hellenicum</name>
    <dbReference type="NCBI Taxonomy" id="1561003"/>
    <lineage>
        <taxon>Bacteria</taxon>
        <taxon>Pseudomonadati</taxon>
        <taxon>Pseudomonadota</taxon>
        <taxon>Betaproteobacteria</taxon>
        <taxon>Burkholderiales</taxon>
        <taxon>Candidatus Ichthyocystis</taxon>
    </lineage>
</organism>
<gene>
    <name evidence="4" type="ORF">Ark11_0365</name>
</gene>
<evidence type="ECO:0000313" key="4">
    <source>
        <dbReference type="EMBL" id="CUT17219.1"/>
    </source>
</evidence>
<dbReference type="Pfam" id="PF11612">
    <property type="entry name" value="T2SSJ"/>
    <property type="match status" value="1"/>
</dbReference>
<evidence type="ECO:0000256" key="1">
    <source>
        <dbReference type="ARBA" id="ARBA00011084"/>
    </source>
</evidence>
<dbReference type="GO" id="GO:0015627">
    <property type="term" value="C:type II protein secretion system complex"/>
    <property type="evidence" value="ECO:0007669"/>
    <property type="project" value="InterPro"/>
</dbReference>
<keyword evidence="3" id="KW-0472">Membrane</keyword>
<evidence type="ECO:0000256" key="2">
    <source>
        <dbReference type="ARBA" id="ARBA00021539"/>
    </source>
</evidence>
<keyword evidence="5" id="KW-1185">Reference proteome</keyword>